<dbReference type="AlphaFoldDB" id="A0A226NLK4"/>
<dbReference type="EMBL" id="MCFN01000018">
    <property type="protein sequence ID" value="OXB68250.1"/>
    <property type="molecule type" value="Genomic_DNA"/>
</dbReference>
<dbReference type="PROSITE" id="PS51783">
    <property type="entry name" value="PH_BEACH"/>
    <property type="match status" value="1"/>
</dbReference>
<reference evidence="3 4" key="1">
    <citation type="submission" date="2016-07" db="EMBL/GenBank/DDBJ databases">
        <title>Disparate Historic Effective Population Sizes Predicted by Modern Levels of Genome Diversity for the Scaled Quail (Callipepla squamata) and the Northern Bobwhite (Colinus virginianus): Inferences from First and Second Generation Draft Genome Assemblies for Sympatric New World Quail.</title>
        <authorList>
            <person name="Oldeschulte D.L."/>
            <person name="Halley Y.A."/>
            <person name="Bhattarai E.K."/>
            <person name="Brashear W.A."/>
            <person name="Hill J."/>
            <person name="Metz R.P."/>
            <person name="Johnson C.D."/>
            <person name="Rollins D."/>
            <person name="Peterson M.J."/>
            <person name="Bickhart D.M."/>
            <person name="Decker J.E."/>
            <person name="Seabury C.M."/>
        </authorList>
    </citation>
    <scope>NUCLEOTIDE SEQUENCE [LARGE SCALE GENOMIC DNA]</scope>
    <source>
        <strain evidence="3 4">Texas</strain>
        <tissue evidence="3">Leg muscle</tissue>
    </source>
</reference>
<evidence type="ECO:0000256" key="1">
    <source>
        <dbReference type="ARBA" id="ARBA00022574"/>
    </source>
</evidence>
<dbReference type="OrthoDB" id="26681at2759"/>
<dbReference type="InterPro" id="IPR050865">
    <property type="entry name" value="BEACH_Domain"/>
</dbReference>
<name>A0A226NLK4_CALSU</name>
<protein>
    <recommendedName>
        <fullName evidence="2">BEACH-type PH domain-containing protein</fullName>
    </recommendedName>
</protein>
<comment type="caution">
    <text evidence="3">The sequence shown here is derived from an EMBL/GenBank/DDBJ whole genome shotgun (WGS) entry which is preliminary data.</text>
</comment>
<dbReference type="InterPro" id="IPR023362">
    <property type="entry name" value="PH-BEACH_dom"/>
</dbReference>
<accession>A0A226NLK4</accession>
<sequence>MLVQFVYYFLVGRRSSNSKLPSVPTVSSVPEDSASNMREESRLCNLNVNFGSLEWQNSIQKNAGLAFIELVNEGRLLSQSMKDHLVRVANEAEFILSRQRAEDINRHAEFESLCAQYSADKREEEKMCHHLITAAKYRDQVTATQLIQKIVNILTDKHGAWGSSAQSRPREFWRLDYWEDDLRRRRRFVRNPLGSTHPEATLKAAGEHAPDEDILVKGKQSIKSQALGNQNSESEILLEGDDDITSFIEEREVENLTGPVALSAPAQLVAPSVVVKGTLSITLFELYFEVDEEDPSFKKIDPK</sequence>
<dbReference type="Proteomes" id="UP000198323">
    <property type="component" value="Unassembled WGS sequence"/>
</dbReference>
<keyword evidence="1" id="KW-0853">WD repeat</keyword>
<dbReference type="Gene3D" id="2.30.29.30">
    <property type="entry name" value="Pleckstrin-homology domain (PH domain)/Phosphotyrosine-binding domain (PTB)"/>
    <property type="match status" value="1"/>
</dbReference>
<feature type="non-terminal residue" evidence="3">
    <location>
        <position position="303"/>
    </location>
</feature>
<proteinExistence type="predicted"/>
<keyword evidence="4" id="KW-1185">Reference proteome</keyword>
<dbReference type="InterPro" id="IPR011993">
    <property type="entry name" value="PH-like_dom_sf"/>
</dbReference>
<evidence type="ECO:0000313" key="4">
    <source>
        <dbReference type="Proteomes" id="UP000198323"/>
    </source>
</evidence>
<dbReference type="GO" id="GO:0005829">
    <property type="term" value="C:cytosol"/>
    <property type="evidence" value="ECO:0007669"/>
    <property type="project" value="TreeGrafter"/>
</dbReference>
<feature type="domain" description="BEACH-type PH" evidence="2">
    <location>
        <begin position="255"/>
        <end position="303"/>
    </location>
</feature>
<dbReference type="Pfam" id="PF06469">
    <property type="entry name" value="DUF1088"/>
    <property type="match status" value="1"/>
</dbReference>
<dbReference type="InterPro" id="IPR010508">
    <property type="entry name" value="NBEA-like_DUF1088"/>
</dbReference>
<dbReference type="GO" id="GO:0019901">
    <property type="term" value="F:protein kinase binding"/>
    <property type="evidence" value="ECO:0007669"/>
    <property type="project" value="TreeGrafter"/>
</dbReference>
<evidence type="ECO:0000259" key="2">
    <source>
        <dbReference type="PROSITE" id="PS51783"/>
    </source>
</evidence>
<evidence type="ECO:0000313" key="3">
    <source>
        <dbReference type="EMBL" id="OXB68250.1"/>
    </source>
</evidence>
<dbReference type="GO" id="GO:0008104">
    <property type="term" value="P:intracellular protein localization"/>
    <property type="evidence" value="ECO:0007669"/>
    <property type="project" value="TreeGrafter"/>
</dbReference>
<dbReference type="PANTHER" id="PTHR13743:SF64">
    <property type="entry name" value="LIPOPOLYSACCHARIDE-RESPONSIVE AND BEIGE-LIKE ANCHOR PROTEIN"/>
    <property type="match status" value="1"/>
</dbReference>
<gene>
    <name evidence="3" type="ORF">ASZ78_016651</name>
</gene>
<dbReference type="PANTHER" id="PTHR13743">
    <property type="entry name" value="BEIGE/BEACH-RELATED"/>
    <property type="match status" value="1"/>
</dbReference>
<dbReference type="STRING" id="9009.A0A226NLK4"/>
<dbReference type="GO" id="GO:0016020">
    <property type="term" value="C:membrane"/>
    <property type="evidence" value="ECO:0007669"/>
    <property type="project" value="TreeGrafter"/>
</dbReference>
<organism evidence="3 4">
    <name type="scientific">Callipepla squamata</name>
    <name type="common">Scaled quail</name>
    <dbReference type="NCBI Taxonomy" id="9009"/>
    <lineage>
        <taxon>Eukaryota</taxon>
        <taxon>Metazoa</taxon>
        <taxon>Chordata</taxon>
        <taxon>Craniata</taxon>
        <taxon>Vertebrata</taxon>
        <taxon>Euteleostomi</taxon>
        <taxon>Archelosauria</taxon>
        <taxon>Archosauria</taxon>
        <taxon>Dinosauria</taxon>
        <taxon>Saurischia</taxon>
        <taxon>Theropoda</taxon>
        <taxon>Coelurosauria</taxon>
        <taxon>Aves</taxon>
        <taxon>Neognathae</taxon>
        <taxon>Galloanserae</taxon>
        <taxon>Galliformes</taxon>
        <taxon>Odontophoridae</taxon>
        <taxon>Callipepla</taxon>
    </lineage>
</organism>